<feature type="compositionally biased region" description="Polar residues" evidence="1">
    <location>
        <begin position="1"/>
        <end position="20"/>
    </location>
</feature>
<name>A0A3B1B0U4_9ZZZZ</name>
<evidence type="ECO:0000256" key="1">
    <source>
        <dbReference type="SAM" id="MobiDB-lite"/>
    </source>
</evidence>
<feature type="region of interest" description="Disordered" evidence="1">
    <location>
        <begin position="1"/>
        <end position="21"/>
    </location>
</feature>
<dbReference type="PANTHER" id="PTHR43422">
    <property type="entry name" value="THIAMINE THIAZOLE SYNTHASE"/>
    <property type="match status" value="1"/>
</dbReference>
<dbReference type="PANTHER" id="PTHR43422:SF3">
    <property type="entry name" value="THIAMINE THIAZOLE SYNTHASE"/>
    <property type="match status" value="1"/>
</dbReference>
<dbReference type="AlphaFoldDB" id="A0A3B1B0U4"/>
<evidence type="ECO:0000313" key="2">
    <source>
        <dbReference type="EMBL" id="VAW99934.1"/>
    </source>
</evidence>
<sequence>MVNPDKTMNSATEMSATENLSTEKKTASKAIVIGGSIAGLITARVLADHFDQVYLLEKDSYPTTAPDYRKGVPQARHQHILLVKGREIFETLFPGFDQELASMGGKTADHTRDMMLFSTAGLLPRFESGIELRINSRINIDWVLVKRVRSIPNITVLEQTAVSDLIKQNNTIGGVMLDDGRQLDADLIIDAMGRGSRTPKWLKEMGYAAANEEVIDAKLGYASRIFKKPENDPADYQAVAMTPIPTHNPRGAGLWEIENDHWLLTLIGTAGNHPPTDEAGYLAFAKALADPVVFNTISRAKPVSDIYAFRGTANRWKHYERLNSFPDGYLVIGDAFCAFSPFYGQGMTSAALSATELDNVLRKYKSSLSTNKEKLRRDFFRKAGKRFASPWTLATGEDLRWPDTSGGTTGFAIKASHKFMDALMPLSTSSKLLVTHFLKITNMKASPLLLFDPRILFQLFVYWIKRAVFRHETKS</sequence>
<protein>
    <recommendedName>
        <fullName evidence="3">Secreted protein</fullName>
    </recommendedName>
</protein>
<gene>
    <name evidence="2" type="ORF">MNBD_GAMMA21-2415</name>
</gene>
<evidence type="ECO:0008006" key="3">
    <source>
        <dbReference type="Google" id="ProtNLM"/>
    </source>
</evidence>
<proteinExistence type="predicted"/>
<reference evidence="2" key="1">
    <citation type="submission" date="2018-06" db="EMBL/GenBank/DDBJ databases">
        <authorList>
            <person name="Zhirakovskaya E."/>
        </authorList>
    </citation>
    <scope>NUCLEOTIDE SEQUENCE</scope>
</reference>
<organism evidence="2">
    <name type="scientific">hydrothermal vent metagenome</name>
    <dbReference type="NCBI Taxonomy" id="652676"/>
    <lineage>
        <taxon>unclassified sequences</taxon>
        <taxon>metagenomes</taxon>
        <taxon>ecological metagenomes</taxon>
    </lineage>
</organism>
<dbReference type="InterPro" id="IPR036188">
    <property type="entry name" value="FAD/NAD-bd_sf"/>
</dbReference>
<dbReference type="Gene3D" id="3.50.50.60">
    <property type="entry name" value="FAD/NAD(P)-binding domain"/>
    <property type="match status" value="1"/>
</dbReference>
<dbReference type="SUPFAM" id="SSF51905">
    <property type="entry name" value="FAD/NAD(P)-binding domain"/>
    <property type="match status" value="1"/>
</dbReference>
<accession>A0A3B1B0U4</accession>
<dbReference type="EMBL" id="UOFR01000070">
    <property type="protein sequence ID" value="VAW99934.1"/>
    <property type="molecule type" value="Genomic_DNA"/>
</dbReference>